<dbReference type="InterPro" id="IPR002611">
    <property type="entry name" value="IstB_ATP-bd"/>
</dbReference>
<dbReference type="InterPro" id="IPR027417">
    <property type="entry name" value="P-loop_NTPase"/>
</dbReference>
<dbReference type="Proteomes" id="UP000262073">
    <property type="component" value="Chromosome"/>
</dbReference>
<sequence>MKSRLIHLIAKRYAHGNVIVTSNLPFSRWSTAFADGQTLTAALLDRLLHHVHIVQIAENSYRLRRKNTAGIAPVTNKQNEV</sequence>
<evidence type="ECO:0000313" key="3">
    <source>
        <dbReference type="Proteomes" id="UP000262073"/>
    </source>
</evidence>
<protein>
    <recommendedName>
        <fullName evidence="1">IstB-like ATP-binding domain-containing protein</fullName>
    </recommendedName>
</protein>
<dbReference type="GO" id="GO:0005524">
    <property type="term" value="F:ATP binding"/>
    <property type="evidence" value="ECO:0007669"/>
    <property type="project" value="InterPro"/>
</dbReference>
<organism evidence="2 3">
    <name type="scientific">Salinimonas sediminis</name>
    <dbReference type="NCBI Taxonomy" id="2303538"/>
    <lineage>
        <taxon>Bacteria</taxon>
        <taxon>Pseudomonadati</taxon>
        <taxon>Pseudomonadota</taxon>
        <taxon>Gammaproteobacteria</taxon>
        <taxon>Alteromonadales</taxon>
        <taxon>Alteromonadaceae</taxon>
        <taxon>Alteromonas/Salinimonas group</taxon>
        <taxon>Salinimonas</taxon>
    </lineage>
</organism>
<proteinExistence type="predicted"/>
<gene>
    <name evidence="2" type="ORF">D0Y50_19000</name>
</gene>
<evidence type="ECO:0000313" key="2">
    <source>
        <dbReference type="EMBL" id="AXR08259.1"/>
    </source>
</evidence>
<evidence type="ECO:0000259" key="1">
    <source>
        <dbReference type="Pfam" id="PF01695"/>
    </source>
</evidence>
<feature type="domain" description="IstB-like ATP-binding" evidence="1">
    <location>
        <begin position="4"/>
        <end position="69"/>
    </location>
</feature>
<reference evidence="2 3" key="1">
    <citation type="submission" date="2018-08" db="EMBL/GenBank/DDBJ databases">
        <title>Salinimonas sediminis sp. nov., a piezophilic bacterium isolated from a deep-sea sediment sample from the New Britain Trench.</title>
        <authorList>
            <person name="Cao J."/>
        </authorList>
    </citation>
    <scope>NUCLEOTIDE SEQUENCE [LARGE SCALE GENOMIC DNA]</scope>
    <source>
        <strain evidence="2 3">N102</strain>
    </source>
</reference>
<keyword evidence="3" id="KW-1185">Reference proteome</keyword>
<name>A0A346NRV2_9ALTE</name>
<dbReference type="AlphaFoldDB" id="A0A346NRV2"/>
<dbReference type="EMBL" id="CP031769">
    <property type="protein sequence ID" value="AXR08259.1"/>
    <property type="molecule type" value="Genomic_DNA"/>
</dbReference>
<dbReference type="Gene3D" id="3.40.50.300">
    <property type="entry name" value="P-loop containing nucleotide triphosphate hydrolases"/>
    <property type="match status" value="1"/>
</dbReference>
<dbReference type="Pfam" id="PF01695">
    <property type="entry name" value="IstB_IS21"/>
    <property type="match status" value="1"/>
</dbReference>
<dbReference type="OrthoDB" id="9773429at2"/>
<dbReference type="KEGG" id="salm:D0Y50_19000"/>
<accession>A0A346NRV2</accession>